<dbReference type="Proteomes" id="UP000190539">
    <property type="component" value="Unassembled WGS sequence"/>
</dbReference>
<dbReference type="GO" id="GO:0008199">
    <property type="term" value="F:ferric iron binding"/>
    <property type="evidence" value="ECO:0007669"/>
    <property type="project" value="InterPro"/>
</dbReference>
<feature type="region of interest" description="Disordered" evidence="1">
    <location>
        <begin position="1"/>
        <end position="103"/>
    </location>
</feature>
<organism evidence="3 4">
    <name type="scientific">Streptomyces tsukubensis</name>
    <dbReference type="NCBI Taxonomy" id="83656"/>
    <lineage>
        <taxon>Bacteria</taxon>
        <taxon>Bacillati</taxon>
        <taxon>Actinomycetota</taxon>
        <taxon>Actinomycetes</taxon>
        <taxon>Kitasatosporales</taxon>
        <taxon>Streptomycetaceae</taxon>
        <taxon>Streptomyces</taxon>
    </lineage>
</organism>
<evidence type="ECO:0000259" key="2">
    <source>
        <dbReference type="Pfam" id="PF00775"/>
    </source>
</evidence>
<evidence type="ECO:0000313" key="3">
    <source>
        <dbReference type="EMBL" id="OON82829.1"/>
    </source>
</evidence>
<accession>A0A1V4AFL6</accession>
<comment type="caution">
    <text evidence="3">The sequence shown here is derived from an EMBL/GenBank/DDBJ whole genome shotgun (WGS) entry which is preliminary data.</text>
</comment>
<dbReference type="STRING" id="83656.B1H18_01985"/>
<dbReference type="InterPro" id="IPR000627">
    <property type="entry name" value="Intradiol_dOase_C"/>
</dbReference>
<proteinExistence type="predicted"/>
<dbReference type="GO" id="GO:0016702">
    <property type="term" value="F:oxidoreductase activity, acting on single donors with incorporation of molecular oxygen, incorporation of two atoms of oxygen"/>
    <property type="evidence" value="ECO:0007669"/>
    <property type="project" value="InterPro"/>
</dbReference>
<evidence type="ECO:0000313" key="4">
    <source>
        <dbReference type="Proteomes" id="UP000190539"/>
    </source>
</evidence>
<evidence type="ECO:0000256" key="1">
    <source>
        <dbReference type="SAM" id="MobiDB-lite"/>
    </source>
</evidence>
<feature type="domain" description="Intradiol ring-cleavage dioxygenases" evidence="2">
    <location>
        <begin position="20"/>
        <end position="63"/>
    </location>
</feature>
<gene>
    <name evidence="3" type="ORF">B1H18_01985</name>
</gene>
<dbReference type="Pfam" id="PF00775">
    <property type="entry name" value="Dioxygenase_C"/>
    <property type="match status" value="1"/>
</dbReference>
<name>A0A1V4AFL6_9ACTN</name>
<dbReference type="AlphaFoldDB" id="A0A1V4AFL6"/>
<dbReference type="EMBL" id="MVFC01000001">
    <property type="protein sequence ID" value="OON82829.1"/>
    <property type="molecule type" value="Genomic_DNA"/>
</dbReference>
<dbReference type="SUPFAM" id="SSF49482">
    <property type="entry name" value="Aromatic compound dioxygenase"/>
    <property type="match status" value="1"/>
</dbReference>
<reference evidence="3 4" key="1">
    <citation type="submission" date="2017-02" db="EMBL/GenBank/DDBJ databases">
        <title>Draft Genome Sequence of Streptomyces tsukubaensis F601, a Producer of the immunosuppressant tacrolimus FK506.</title>
        <authorList>
            <person name="Zong G."/>
            <person name="Zhong C."/>
            <person name="Fu J."/>
            <person name="Qin R."/>
            <person name="Cao G."/>
        </authorList>
    </citation>
    <scope>NUCLEOTIDE SEQUENCE [LARGE SCALE GENOMIC DNA]</scope>
    <source>
        <strain evidence="3 4">F601</strain>
    </source>
</reference>
<dbReference type="Gene3D" id="2.60.130.10">
    <property type="entry name" value="Aromatic compound dioxygenase"/>
    <property type="match status" value="1"/>
</dbReference>
<sequence length="103" mass="11292">MTRRPSSRQDRSSASPCPTTTSPAGEPLGERITVQGRVRDREGRPVRGQLVETWQANASGPVRTPTRPASGAARPPLHRRGEMTGRQPPRRRWQSAEPCSATP</sequence>
<keyword evidence="4" id="KW-1185">Reference proteome</keyword>
<feature type="compositionally biased region" description="Low complexity" evidence="1">
    <location>
        <begin position="12"/>
        <end position="24"/>
    </location>
</feature>
<dbReference type="InterPro" id="IPR015889">
    <property type="entry name" value="Intradiol_dOase_core"/>
</dbReference>
<protein>
    <recommendedName>
        <fullName evidence="2">Intradiol ring-cleavage dioxygenases domain-containing protein</fullName>
    </recommendedName>
</protein>